<proteinExistence type="predicted"/>
<evidence type="ECO:0000259" key="1">
    <source>
        <dbReference type="PROSITE" id="PS51186"/>
    </source>
</evidence>
<dbReference type="EMBL" id="JXXZ01000010">
    <property type="protein sequence ID" value="KJY98303.1"/>
    <property type="molecule type" value="Genomic_DNA"/>
</dbReference>
<gene>
    <name evidence="2" type="ORF">TW72_11090</name>
</gene>
<dbReference type="GO" id="GO:0008999">
    <property type="term" value="F:protein-N-terminal-alanine acetyltransferase activity"/>
    <property type="evidence" value="ECO:0007669"/>
    <property type="project" value="TreeGrafter"/>
</dbReference>
<dbReference type="PANTHER" id="PTHR43441:SF11">
    <property type="entry name" value="RIBOSOMAL-PROTEIN-SERINE ACETYLTRANSFERASE"/>
    <property type="match status" value="1"/>
</dbReference>
<dbReference type="AlphaFoldDB" id="A0A0F4PTD5"/>
<evidence type="ECO:0000313" key="2">
    <source>
        <dbReference type="EMBL" id="KJY98303.1"/>
    </source>
</evidence>
<protein>
    <recommendedName>
        <fullName evidence="1">N-acetyltransferase domain-containing protein</fullName>
    </recommendedName>
</protein>
<dbReference type="PROSITE" id="PS51186">
    <property type="entry name" value="GNAT"/>
    <property type="match status" value="1"/>
</dbReference>
<dbReference type="InterPro" id="IPR000182">
    <property type="entry name" value="GNAT_dom"/>
</dbReference>
<dbReference type="PANTHER" id="PTHR43441">
    <property type="entry name" value="RIBOSOMAL-PROTEIN-SERINE ACETYLTRANSFERASE"/>
    <property type="match status" value="1"/>
</dbReference>
<dbReference type="Proteomes" id="UP000033664">
    <property type="component" value="Unassembled WGS sequence"/>
</dbReference>
<dbReference type="eggNOG" id="COG1670">
    <property type="taxonomic scope" value="Bacteria"/>
</dbReference>
<evidence type="ECO:0000313" key="3">
    <source>
        <dbReference type="Proteomes" id="UP000033664"/>
    </source>
</evidence>
<dbReference type="GO" id="GO:0005737">
    <property type="term" value="C:cytoplasm"/>
    <property type="evidence" value="ECO:0007669"/>
    <property type="project" value="TreeGrafter"/>
</dbReference>
<dbReference type="GO" id="GO:1990189">
    <property type="term" value="F:protein N-terminal-serine acetyltransferase activity"/>
    <property type="evidence" value="ECO:0007669"/>
    <property type="project" value="TreeGrafter"/>
</dbReference>
<dbReference type="PATRIC" id="fig|151081.8.peg.3572"/>
<dbReference type="SUPFAM" id="SSF55729">
    <property type="entry name" value="Acyl-CoA N-acyltransferases (Nat)"/>
    <property type="match status" value="1"/>
</dbReference>
<dbReference type="Pfam" id="PF13302">
    <property type="entry name" value="Acetyltransf_3"/>
    <property type="match status" value="1"/>
</dbReference>
<name>A0A0F4PTD5_9GAMM</name>
<dbReference type="InterPro" id="IPR016181">
    <property type="entry name" value="Acyl_CoA_acyltransferase"/>
</dbReference>
<comment type="caution">
    <text evidence="2">The sequence shown here is derived from an EMBL/GenBank/DDBJ whole genome shotgun (WGS) entry which is preliminary data.</text>
</comment>
<sequence>MIGNSSTAIVVSSAITLDLLRGSDAAALYHAVEQSREHLSRSMPWERNIVDNASAKHYITQRLNSPLPGAKWFAIYFHSEFAGVFAIKHIDPHTQVCELGYWLANIARGHRVIDSILAYIIPYLRAREDVHFVHFHCLEDNLASINIAQRAGAVLKTKIANQLGVAKDTQYMCIYQLAIKVHT</sequence>
<dbReference type="InterPro" id="IPR051908">
    <property type="entry name" value="Ribosomal_N-acetyltransferase"/>
</dbReference>
<organism evidence="2 3">
    <name type="scientific">Pseudoalteromonas ruthenica</name>
    <dbReference type="NCBI Taxonomy" id="151081"/>
    <lineage>
        <taxon>Bacteria</taxon>
        <taxon>Pseudomonadati</taxon>
        <taxon>Pseudomonadota</taxon>
        <taxon>Gammaproteobacteria</taxon>
        <taxon>Alteromonadales</taxon>
        <taxon>Pseudoalteromonadaceae</taxon>
        <taxon>Pseudoalteromonas</taxon>
    </lineage>
</organism>
<dbReference type="Gene3D" id="3.40.630.30">
    <property type="match status" value="1"/>
</dbReference>
<feature type="domain" description="N-acetyltransferase" evidence="1">
    <location>
        <begin position="15"/>
        <end position="182"/>
    </location>
</feature>
<keyword evidence="3" id="KW-1185">Reference proteome</keyword>
<accession>A0A0F4PTD5</accession>
<dbReference type="OrthoDB" id="9784707at2"/>
<reference evidence="2 3" key="1">
    <citation type="journal article" date="2015" name="BMC Genomics">
        <title>Genome mining reveals unlocked bioactive potential of marine Gram-negative bacteria.</title>
        <authorList>
            <person name="Machado H."/>
            <person name="Sonnenschein E.C."/>
            <person name="Melchiorsen J."/>
            <person name="Gram L."/>
        </authorList>
    </citation>
    <scope>NUCLEOTIDE SEQUENCE [LARGE SCALE GENOMIC DNA]</scope>
    <source>
        <strain evidence="2 3">S3137</strain>
    </source>
</reference>